<dbReference type="GO" id="GO:0003824">
    <property type="term" value="F:catalytic activity"/>
    <property type="evidence" value="ECO:0007669"/>
    <property type="project" value="UniProtKB-ARBA"/>
</dbReference>
<comment type="caution">
    <text evidence="2">The sequence shown here is derived from an EMBL/GenBank/DDBJ whole genome shotgun (WGS) entry which is preliminary data.</text>
</comment>
<protein>
    <submittedName>
        <fullName evidence="2">DNA/pantothenate metabolism flavoprotein domain protein</fullName>
    </submittedName>
</protein>
<evidence type="ECO:0000313" key="3">
    <source>
        <dbReference type="Proteomes" id="UP000003688"/>
    </source>
</evidence>
<dbReference type="OrthoDB" id="9802554at2"/>
<sequence>MKCIVTAGPTFENLDDVRRLTNFSTGRLGSELANFLSARGHDVTLLIGQQATYRGEQRVQKVETFTTTADLRDRLQIFARQSIGAVFHAAAVSDFTFGKVWSRSATGEMAEIKSGKISTRQGTLLAELLPTPKIIAELRNWYPEARLVGWKYEVEGGREQVIRLGERQLRDCRTNACVVNGKAYGEGFGLVTGEDNCRHVEDKAALFNALQEFVGR</sequence>
<dbReference type="EMBL" id="ABOX02000053">
    <property type="protein sequence ID" value="EEF57934.1"/>
    <property type="molecule type" value="Genomic_DNA"/>
</dbReference>
<evidence type="ECO:0000259" key="1">
    <source>
        <dbReference type="Pfam" id="PF04127"/>
    </source>
</evidence>
<evidence type="ECO:0000313" key="2">
    <source>
        <dbReference type="EMBL" id="EEF57934.1"/>
    </source>
</evidence>
<accession>B9XQB0</accession>
<organism evidence="2 3">
    <name type="scientific">Pedosphaera parvula (strain Ellin514)</name>
    <dbReference type="NCBI Taxonomy" id="320771"/>
    <lineage>
        <taxon>Bacteria</taxon>
        <taxon>Pseudomonadati</taxon>
        <taxon>Verrucomicrobiota</taxon>
        <taxon>Pedosphaerae</taxon>
        <taxon>Pedosphaerales</taxon>
        <taxon>Pedosphaeraceae</taxon>
        <taxon>Pedosphaera</taxon>
    </lineage>
</organism>
<dbReference type="InterPro" id="IPR035929">
    <property type="entry name" value="CoaB-like_sf"/>
</dbReference>
<proteinExistence type="predicted"/>
<dbReference type="SUPFAM" id="SSF102645">
    <property type="entry name" value="CoaB-like"/>
    <property type="match status" value="1"/>
</dbReference>
<gene>
    <name evidence="2" type="ORF">Cflav_PD1109</name>
</gene>
<keyword evidence="3" id="KW-1185">Reference proteome</keyword>
<reference evidence="2 3" key="1">
    <citation type="journal article" date="2011" name="J. Bacteriol.">
        <title>Genome sequence of 'Pedosphaera parvula' Ellin514, an aerobic Verrucomicrobial isolate from pasture soil.</title>
        <authorList>
            <person name="Kant R."/>
            <person name="van Passel M.W."/>
            <person name="Sangwan P."/>
            <person name="Palva A."/>
            <person name="Lucas S."/>
            <person name="Copeland A."/>
            <person name="Lapidus A."/>
            <person name="Glavina Del Rio T."/>
            <person name="Dalin E."/>
            <person name="Tice H."/>
            <person name="Bruce D."/>
            <person name="Goodwin L."/>
            <person name="Pitluck S."/>
            <person name="Chertkov O."/>
            <person name="Larimer F.W."/>
            <person name="Land M.L."/>
            <person name="Hauser L."/>
            <person name="Brettin T.S."/>
            <person name="Detter J.C."/>
            <person name="Han S."/>
            <person name="de Vos W.M."/>
            <person name="Janssen P.H."/>
            <person name="Smidt H."/>
        </authorList>
    </citation>
    <scope>NUCLEOTIDE SEQUENCE [LARGE SCALE GENOMIC DNA]</scope>
    <source>
        <strain evidence="2 3">Ellin514</strain>
    </source>
</reference>
<dbReference type="GO" id="GO:0015937">
    <property type="term" value="P:coenzyme A biosynthetic process"/>
    <property type="evidence" value="ECO:0007669"/>
    <property type="project" value="UniProtKB-ARBA"/>
</dbReference>
<dbReference type="Pfam" id="PF04127">
    <property type="entry name" value="DFP"/>
    <property type="match status" value="1"/>
</dbReference>
<dbReference type="AlphaFoldDB" id="B9XQB0"/>
<name>B9XQB0_PEDPL</name>
<dbReference type="STRING" id="320771.Cflav_PD1109"/>
<feature type="domain" description="DNA/pantothenate metabolism flavoprotein C-terminal" evidence="1">
    <location>
        <begin position="2"/>
        <end position="189"/>
    </location>
</feature>
<dbReference type="RefSeq" id="WP_007417996.1">
    <property type="nucleotide sequence ID" value="NZ_ABOX02000053.1"/>
</dbReference>
<dbReference type="Gene3D" id="3.40.50.10300">
    <property type="entry name" value="CoaB-like"/>
    <property type="match status" value="1"/>
</dbReference>
<dbReference type="Proteomes" id="UP000003688">
    <property type="component" value="Unassembled WGS sequence"/>
</dbReference>
<dbReference type="InterPro" id="IPR007085">
    <property type="entry name" value="DNA/pantothenate-metab_flavo_C"/>
</dbReference>